<dbReference type="PANTHER" id="PTHR42918:SF15">
    <property type="entry name" value="LYSINE--TRNA LIGASE, CHLOROPLASTIC_MITOCHONDRIAL"/>
    <property type="match status" value="1"/>
</dbReference>
<comment type="catalytic activity">
    <reaction evidence="12 13 14">
        <text>tRNA(Lys) + L-lysine + ATP = L-lysyl-tRNA(Lys) + AMP + diphosphate</text>
        <dbReference type="Rhea" id="RHEA:20792"/>
        <dbReference type="Rhea" id="RHEA-COMP:9696"/>
        <dbReference type="Rhea" id="RHEA-COMP:9697"/>
        <dbReference type="ChEBI" id="CHEBI:30616"/>
        <dbReference type="ChEBI" id="CHEBI:32551"/>
        <dbReference type="ChEBI" id="CHEBI:33019"/>
        <dbReference type="ChEBI" id="CHEBI:78442"/>
        <dbReference type="ChEBI" id="CHEBI:78529"/>
        <dbReference type="ChEBI" id="CHEBI:456215"/>
        <dbReference type="EC" id="6.1.1.6"/>
    </reaction>
</comment>
<dbReference type="InterPro" id="IPR006195">
    <property type="entry name" value="aa-tRNA-synth_II"/>
</dbReference>
<evidence type="ECO:0000256" key="12">
    <source>
        <dbReference type="ARBA" id="ARBA00048573"/>
    </source>
</evidence>
<dbReference type="InterPro" id="IPR004364">
    <property type="entry name" value="Aa-tRNA-synt_II"/>
</dbReference>
<dbReference type="GO" id="GO:0042803">
    <property type="term" value="F:protein homodimerization activity"/>
    <property type="evidence" value="ECO:0007669"/>
    <property type="project" value="UniProtKB-ARBA"/>
</dbReference>
<sequence>MTQPTTPPPAADENSLIAERRAKLTALRGQGIAFPNDFKREHYAQDLQDEFADKEKWTAESLEALDRQVVVAGRLMAKRVMGKASFAQIQDMSGRIQLYLQGADLGESYEAFKGWDIGDILAVQGGLTRTRTGELSIKATTLRLLTKSLRPLPDKFHGLADVEQRYRMRYVDLIVNPEAREVFVQRSRIVSAMRAWLDARRFLEVETPMMHYIPGGATAKPFTTHHNALGLDLYLRVAPELYLKRLTVGGLERVYEINRNFRNEGVSTRHNPEFTMLELYEAYATYHEVMDLTEGLIRDVAVKARGTAALTWEGMAIDLGPAFRRWSMTEAVLEHNPEIKREELRNLDAMRAHCQRLGIKFKPSYGWGKLLLEVFEKTVEHTLIQPTFITDHPVEVSPLARASDRDPEITDRFELFVGGREIANGFSELNDPEDQKARFLAQVEAKEGGDDEAMHFDADYIRALEYGMAPTGGLGIGIDRLVMLITDSASIRDVLLFPYMRPEAGT</sequence>
<feature type="binding site" evidence="13">
    <location>
        <position position="421"/>
    </location>
    <ligand>
        <name>Mg(2+)</name>
        <dbReference type="ChEBI" id="CHEBI:18420"/>
        <label>1</label>
    </ligand>
</feature>
<keyword evidence="7 13" id="KW-0547">Nucleotide-binding</keyword>
<dbReference type="EMBL" id="SMDR01000001">
    <property type="protein sequence ID" value="TNJ34566.1"/>
    <property type="molecule type" value="Genomic_DNA"/>
</dbReference>
<keyword evidence="9 13" id="KW-0460">Magnesium</keyword>
<dbReference type="CDD" id="cd00775">
    <property type="entry name" value="LysRS_core"/>
    <property type="match status" value="1"/>
</dbReference>
<keyword evidence="17" id="KW-1185">Reference proteome</keyword>
<evidence type="ECO:0000256" key="11">
    <source>
        <dbReference type="ARBA" id="ARBA00023146"/>
    </source>
</evidence>
<dbReference type="Gene3D" id="3.30.930.10">
    <property type="entry name" value="Bira Bifunctional Protein, Domain 2"/>
    <property type="match status" value="1"/>
</dbReference>
<feature type="binding site" evidence="13">
    <location>
        <position position="414"/>
    </location>
    <ligand>
        <name>Mg(2+)</name>
        <dbReference type="ChEBI" id="CHEBI:18420"/>
        <label>1</label>
    </ligand>
</feature>
<evidence type="ECO:0000256" key="10">
    <source>
        <dbReference type="ARBA" id="ARBA00022917"/>
    </source>
</evidence>
<dbReference type="InterPro" id="IPR002313">
    <property type="entry name" value="Lys-tRNA-ligase_II"/>
</dbReference>
<dbReference type="SUPFAM" id="SSF50249">
    <property type="entry name" value="Nucleic acid-binding proteins"/>
    <property type="match status" value="1"/>
</dbReference>
<dbReference type="PROSITE" id="PS50862">
    <property type="entry name" value="AA_TRNA_LIGASE_II"/>
    <property type="match status" value="1"/>
</dbReference>
<evidence type="ECO:0000256" key="5">
    <source>
        <dbReference type="ARBA" id="ARBA00022598"/>
    </source>
</evidence>
<keyword evidence="8 13" id="KW-0067">ATP-binding</keyword>
<evidence type="ECO:0000313" key="17">
    <source>
        <dbReference type="Proteomes" id="UP000305760"/>
    </source>
</evidence>
<dbReference type="PANTHER" id="PTHR42918">
    <property type="entry name" value="LYSYL-TRNA SYNTHETASE"/>
    <property type="match status" value="1"/>
</dbReference>
<evidence type="ECO:0000256" key="3">
    <source>
        <dbReference type="ARBA" id="ARBA00011738"/>
    </source>
</evidence>
<evidence type="ECO:0000256" key="8">
    <source>
        <dbReference type="ARBA" id="ARBA00022840"/>
    </source>
</evidence>
<evidence type="ECO:0000256" key="4">
    <source>
        <dbReference type="ARBA" id="ARBA00022490"/>
    </source>
</evidence>
<evidence type="ECO:0000256" key="1">
    <source>
        <dbReference type="ARBA" id="ARBA00004496"/>
    </source>
</evidence>
<accession>A0A5C4RTP7</accession>
<organism evidence="16 17">
    <name type="scientific">Arenimonas terrae</name>
    <dbReference type="NCBI Taxonomy" id="2546226"/>
    <lineage>
        <taxon>Bacteria</taxon>
        <taxon>Pseudomonadati</taxon>
        <taxon>Pseudomonadota</taxon>
        <taxon>Gammaproteobacteria</taxon>
        <taxon>Lysobacterales</taxon>
        <taxon>Lysobacteraceae</taxon>
        <taxon>Arenimonas</taxon>
    </lineage>
</organism>
<keyword evidence="6 13" id="KW-0479">Metal-binding</keyword>
<reference evidence="16 17" key="1">
    <citation type="submission" date="2019-03" db="EMBL/GenBank/DDBJ databases">
        <title>Arenimonas daejeonensis sp. nov., isolated from compost.</title>
        <authorList>
            <person name="Jeon C.O."/>
        </authorList>
    </citation>
    <scope>NUCLEOTIDE SEQUENCE [LARGE SCALE GENOMIC DNA]</scope>
    <source>
        <strain evidence="16 17">R29</strain>
    </source>
</reference>
<dbReference type="RefSeq" id="WP_139445071.1">
    <property type="nucleotide sequence ID" value="NZ_SMDR01000001.1"/>
</dbReference>
<comment type="caution">
    <text evidence="16">The sequence shown here is derived from an EMBL/GenBank/DDBJ whole genome shotgun (WGS) entry which is preliminary data.</text>
</comment>
<dbReference type="InterPro" id="IPR018149">
    <property type="entry name" value="Lys-tRNA-synth_II_C"/>
</dbReference>
<name>A0A5C4RTP7_9GAMM</name>
<dbReference type="HAMAP" id="MF_00252">
    <property type="entry name" value="Lys_tRNA_synth_class2"/>
    <property type="match status" value="1"/>
</dbReference>
<dbReference type="GO" id="GO:0000287">
    <property type="term" value="F:magnesium ion binding"/>
    <property type="evidence" value="ECO:0007669"/>
    <property type="project" value="UniProtKB-UniRule"/>
</dbReference>
<dbReference type="NCBIfam" id="TIGR00499">
    <property type="entry name" value="lysS_bact"/>
    <property type="match status" value="1"/>
</dbReference>
<evidence type="ECO:0000256" key="6">
    <source>
        <dbReference type="ARBA" id="ARBA00022723"/>
    </source>
</evidence>
<dbReference type="Pfam" id="PF00152">
    <property type="entry name" value="tRNA-synt_2"/>
    <property type="match status" value="1"/>
</dbReference>
<dbReference type="Gene3D" id="2.40.50.140">
    <property type="entry name" value="Nucleic acid-binding proteins"/>
    <property type="match status" value="1"/>
</dbReference>
<dbReference type="FunFam" id="2.40.50.140:FF:000024">
    <property type="entry name" value="Lysine--tRNA ligase"/>
    <property type="match status" value="1"/>
</dbReference>
<dbReference type="GO" id="GO:0005829">
    <property type="term" value="C:cytosol"/>
    <property type="evidence" value="ECO:0007669"/>
    <property type="project" value="UniProtKB-ARBA"/>
</dbReference>
<dbReference type="SUPFAM" id="SSF55681">
    <property type="entry name" value="Class II aaRS and biotin synthetases"/>
    <property type="match status" value="1"/>
</dbReference>
<dbReference type="InterPro" id="IPR045864">
    <property type="entry name" value="aa-tRNA-synth_II/BPL/LPL"/>
</dbReference>
<dbReference type="GO" id="GO:0000049">
    <property type="term" value="F:tRNA binding"/>
    <property type="evidence" value="ECO:0007669"/>
    <property type="project" value="TreeGrafter"/>
</dbReference>
<dbReference type="OrthoDB" id="9801152at2"/>
<feature type="domain" description="Aminoacyl-transfer RNA synthetases class-II family profile" evidence="15">
    <location>
        <begin position="183"/>
        <end position="502"/>
    </location>
</feature>
<dbReference type="FunFam" id="3.30.930.10:FF:000001">
    <property type="entry name" value="Lysine--tRNA ligase"/>
    <property type="match status" value="1"/>
</dbReference>
<dbReference type="InterPro" id="IPR012340">
    <property type="entry name" value="NA-bd_OB-fold"/>
</dbReference>
<dbReference type="NCBIfam" id="NF001756">
    <property type="entry name" value="PRK00484.1"/>
    <property type="match status" value="1"/>
</dbReference>
<keyword evidence="4 13" id="KW-0963">Cytoplasm</keyword>
<dbReference type="AlphaFoldDB" id="A0A5C4RTP7"/>
<evidence type="ECO:0000256" key="13">
    <source>
        <dbReference type="HAMAP-Rule" id="MF_00252"/>
    </source>
</evidence>
<evidence type="ECO:0000256" key="7">
    <source>
        <dbReference type="ARBA" id="ARBA00022741"/>
    </source>
</evidence>
<evidence type="ECO:0000256" key="9">
    <source>
        <dbReference type="ARBA" id="ARBA00022842"/>
    </source>
</evidence>
<keyword evidence="11 13" id="KW-0030">Aminoacyl-tRNA synthetase</keyword>
<dbReference type="Proteomes" id="UP000305760">
    <property type="component" value="Unassembled WGS sequence"/>
</dbReference>
<proteinExistence type="inferred from homology"/>
<keyword evidence="5 13" id="KW-0436">Ligase</keyword>
<protein>
    <recommendedName>
        <fullName evidence="13">Lysine--tRNA ligase</fullName>
        <ecNumber evidence="13">6.1.1.6</ecNumber>
    </recommendedName>
    <alternativeName>
        <fullName evidence="13">Lysyl-tRNA synthetase</fullName>
        <shortName evidence="13">LysRS</shortName>
    </alternativeName>
</protein>
<comment type="similarity">
    <text evidence="2 13">Belongs to the class-II aminoacyl-tRNA synthetase family.</text>
</comment>
<keyword evidence="10 13" id="KW-0648">Protein biosynthesis</keyword>
<evidence type="ECO:0000313" key="16">
    <source>
        <dbReference type="EMBL" id="TNJ34566.1"/>
    </source>
</evidence>
<evidence type="ECO:0000256" key="2">
    <source>
        <dbReference type="ARBA" id="ARBA00008226"/>
    </source>
</evidence>
<comment type="cofactor">
    <cofactor evidence="13 14">
        <name>Mg(2+)</name>
        <dbReference type="ChEBI" id="CHEBI:18420"/>
    </cofactor>
    <text evidence="13 14">Binds 3 Mg(2+) ions per subunit.</text>
</comment>
<dbReference type="GO" id="GO:0005524">
    <property type="term" value="F:ATP binding"/>
    <property type="evidence" value="ECO:0007669"/>
    <property type="project" value="UniProtKB-UniRule"/>
</dbReference>
<dbReference type="Pfam" id="PF01336">
    <property type="entry name" value="tRNA_anti-codon"/>
    <property type="match status" value="1"/>
</dbReference>
<dbReference type="EC" id="6.1.1.6" evidence="13"/>
<dbReference type="InterPro" id="IPR004365">
    <property type="entry name" value="NA-bd_OB_tRNA"/>
</dbReference>
<feature type="binding site" evidence="13">
    <location>
        <position position="421"/>
    </location>
    <ligand>
        <name>Mg(2+)</name>
        <dbReference type="ChEBI" id="CHEBI:18420"/>
        <label>2</label>
    </ligand>
</feature>
<comment type="subcellular location">
    <subcellularLocation>
        <location evidence="1 13">Cytoplasm</location>
    </subcellularLocation>
</comment>
<dbReference type="InterPro" id="IPR044136">
    <property type="entry name" value="Lys-tRNA-ligase_II_N"/>
</dbReference>
<gene>
    <name evidence="13 16" type="primary">lysS</name>
    <name evidence="16" type="ORF">E1B00_01905</name>
</gene>
<comment type="subunit">
    <text evidence="3 13">Homodimer.</text>
</comment>
<evidence type="ECO:0000256" key="14">
    <source>
        <dbReference type="RuleBase" id="RU000336"/>
    </source>
</evidence>
<evidence type="ECO:0000259" key="15">
    <source>
        <dbReference type="PROSITE" id="PS50862"/>
    </source>
</evidence>
<dbReference type="GO" id="GO:0004824">
    <property type="term" value="F:lysine-tRNA ligase activity"/>
    <property type="evidence" value="ECO:0007669"/>
    <property type="project" value="UniProtKB-UniRule"/>
</dbReference>
<dbReference type="CDD" id="cd04322">
    <property type="entry name" value="LysRS_N"/>
    <property type="match status" value="1"/>
</dbReference>
<dbReference type="GO" id="GO:0006430">
    <property type="term" value="P:lysyl-tRNA aminoacylation"/>
    <property type="evidence" value="ECO:0007669"/>
    <property type="project" value="UniProtKB-UniRule"/>
</dbReference>
<dbReference type="PRINTS" id="PR00982">
    <property type="entry name" value="TRNASYNTHLYS"/>
</dbReference>